<proteinExistence type="predicted"/>
<name>A0A1W6MG91_9FLAO</name>
<sequence>MNCPSSGICKTEVLENERYILKRDQFSKSYVELQQQEGARQLKILFDQNQDPSIADSPYREEYFLPLTVIENQITAQKSTFKINLLYGRIGNYRGQDLYHVKDDVLVSIKKQDGKTYLNLTLNQPELKLNELTVLLD</sequence>
<gene>
    <name evidence="1" type="ORF">BST97_00605</name>
</gene>
<evidence type="ECO:0000313" key="1">
    <source>
        <dbReference type="EMBL" id="ARN76623.1"/>
    </source>
</evidence>
<dbReference type="AlphaFoldDB" id="A0A1W6MG91"/>
<reference evidence="1 2" key="1">
    <citation type="submission" date="2016-11" db="EMBL/GenBank/DDBJ databases">
        <title>Trade-off between light-utilization and light-protection in marine flavobacteria.</title>
        <authorList>
            <person name="Kumagai Y."/>
        </authorList>
    </citation>
    <scope>NUCLEOTIDE SEQUENCE [LARGE SCALE GENOMIC DNA]</scope>
    <source>
        <strain evidence="1 2">JCM 13191</strain>
    </source>
</reference>
<dbReference type="EMBL" id="CP019344">
    <property type="protein sequence ID" value="ARN76623.1"/>
    <property type="molecule type" value="Genomic_DNA"/>
</dbReference>
<keyword evidence="2" id="KW-1185">Reference proteome</keyword>
<evidence type="ECO:0000313" key="2">
    <source>
        <dbReference type="Proteomes" id="UP000193431"/>
    </source>
</evidence>
<accession>A0A1W6MG91</accession>
<organism evidence="1 2">
    <name type="scientific">Nonlabens spongiae</name>
    <dbReference type="NCBI Taxonomy" id="331648"/>
    <lineage>
        <taxon>Bacteria</taxon>
        <taxon>Pseudomonadati</taxon>
        <taxon>Bacteroidota</taxon>
        <taxon>Flavobacteriia</taxon>
        <taxon>Flavobacteriales</taxon>
        <taxon>Flavobacteriaceae</taxon>
        <taxon>Nonlabens</taxon>
    </lineage>
</organism>
<dbReference type="Proteomes" id="UP000193431">
    <property type="component" value="Chromosome"/>
</dbReference>
<protein>
    <submittedName>
        <fullName evidence="1">Uncharacterized protein</fullName>
    </submittedName>
</protein>